<comment type="subcellular location">
    <subcellularLocation>
        <location evidence="1">Cell membrane</location>
        <topology evidence="1">Single-pass membrane protein</topology>
    </subcellularLocation>
</comment>
<comment type="similarity">
    <text evidence="15">Belongs to the protein kinase superfamily.</text>
</comment>
<keyword evidence="9 17" id="KW-0418">Kinase</keyword>
<dbReference type="STRING" id="29655.A0A0K9NUD1"/>
<dbReference type="FunFam" id="1.10.510.10:FF:000468">
    <property type="entry name" value="PTI1-like tyrosine-protein kinase 3"/>
    <property type="match status" value="1"/>
</dbReference>
<dbReference type="CDD" id="cd14066">
    <property type="entry name" value="STKc_IRAK"/>
    <property type="match status" value="1"/>
</dbReference>
<dbReference type="GO" id="GO:0005886">
    <property type="term" value="C:plasma membrane"/>
    <property type="evidence" value="ECO:0007669"/>
    <property type="project" value="UniProtKB-SubCell"/>
</dbReference>
<keyword evidence="3" id="KW-1003">Cell membrane</keyword>
<dbReference type="Gene3D" id="1.10.510.10">
    <property type="entry name" value="Transferase(Phosphotransferase) domain 1"/>
    <property type="match status" value="1"/>
</dbReference>
<evidence type="ECO:0000256" key="14">
    <source>
        <dbReference type="PROSITE-ProRule" id="PRU10141"/>
    </source>
</evidence>
<evidence type="ECO:0000256" key="4">
    <source>
        <dbReference type="ARBA" id="ARBA00022527"/>
    </source>
</evidence>
<evidence type="ECO:0000256" key="8">
    <source>
        <dbReference type="ARBA" id="ARBA00022741"/>
    </source>
</evidence>
<dbReference type="InterPro" id="IPR011009">
    <property type="entry name" value="Kinase-like_dom_sf"/>
</dbReference>
<evidence type="ECO:0000259" key="16">
    <source>
        <dbReference type="PROSITE" id="PS50011"/>
    </source>
</evidence>
<keyword evidence="4 15" id="KW-0723">Serine/threonine-protein kinase</keyword>
<dbReference type="InterPro" id="IPR008271">
    <property type="entry name" value="Ser/Thr_kinase_AS"/>
</dbReference>
<evidence type="ECO:0000256" key="1">
    <source>
        <dbReference type="ARBA" id="ARBA00004162"/>
    </source>
</evidence>
<dbReference type="InterPro" id="IPR001245">
    <property type="entry name" value="Ser-Thr/Tyr_kinase_cat_dom"/>
</dbReference>
<keyword evidence="18" id="KW-1185">Reference proteome</keyword>
<keyword evidence="13" id="KW-1015">Disulfide bond</keyword>
<reference evidence="18" key="1">
    <citation type="journal article" date="2016" name="Nature">
        <title>The genome of the seagrass Zostera marina reveals angiosperm adaptation to the sea.</title>
        <authorList>
            <person name="Olsen J.L."/>
            <person name="Rouze P."/>
            <person name="Verhelst B."/>
            <person name="Lin Y.-C."/>
            <person name="Bayer T."/>
            <person name="Collen J."/>
            <person name="Dattolo E."/>
            <person name="De Paoli E."/>
            <person name="Dittami S."/>
            <person name="Maumus F."/>
            <person name="Michel G."/>
            <person name="Kersting A."/>
            <person name="Lauritano C."/>
            <person name="Lohaus R."/>
            <person name="Toepel M."/>
            <person name="Tonon T."/>
            <person name="Vanneste K."/>
            <person name="Amirebrahimi M."/>
            <person name="Brakel J."/>
            <person name="Bostroem C."/>
            <person name="Chovatia M."/>
            <person name="Grimwood J."/>
            <person name="Jenkins J.W."/>
            <person name="Jueterbock A."/>
            <person name="Mraz A."/>
            <person name="Stam W.T."/>
            <person name="Tice H."/>
            <person name="Bornberg-Bauer E."/>
            <person name="Green P.J."/>
            <person name="Pearson G.A."/>
            <person name="Procaccini G."/>
            <person name="Duarte C.M."/>
            <person name="Schmutz J."/>
            <person name="Reusch T.B.H."/>
            <person name="Van de Peer Y."/>
        </authorList>
    </citation>
    <scope>NUCLEOTIDE SEQUENCE [LARGE SCALE GENOMIC DNA]</scope>
    <source>
        <strain evidence="18">cv. Finnish</strain>
    </source>
</reference>
<evidence type="ECO:0000256" key="7">
    <source>
        <dbReference type="ARBA" id="ARBA00022729"/>
    </source>
</evidence>
<evidence type="ECO:0000256" key="11">
    <source>
        <dbReference type="ARBA" id="ARBA00022989"/>
    </source>
</evidence>
<dbReference type="Gene3D" id="3.30.200.20">
    <property type="entry name" value="Phosphorylase Kinase, domain 1"/>
    <property type="match status" value="1"/>
</dbReference>
<evidence type="ECO:0000256" key="3">
    <source>
        <dbReference type="ARBA" id="ARBA00022475"/>
    </source>
</evidence>
<sequence>MGHCISILLNFSNVTGRRRSKNILSSEKTSSYSESCASTNRTNNTQTIISTDMSTTRTNSGGINNFKFRQLRKSTRKFDPANELGKGGFGTVYKGWINPKTMRASNENHGMPVAVKKLNLDQKIQGFKEWKAEVDFLGSLSHPNLVKLLGYCWEGKEHLLVYEYMLKGSLENHLFPRRGLNKLGLSWDLRLKIAIDAAQGLTFLHATDQRIIYRDFKVSNILLDEDFVGKISDFGLAKLGPKEGETHLSTQVMGSLGYVAPEYILTGHLYMKSDVYSYGVVLLELLSGRRAYVKSRTPQNLVDWMKPMVSDRKYHVSKFIDPQLEENYPLQKVRRVATLALQCIDDCHDSRPTMKDVLDCLKSI</sequence>
<evidence type="ECO:0000313" key="18">
    <source>
        <dbReference type="Proteomes" id="UP000036987"/>
    </source>
</evidence>
<keyword evidence="10 14" id="KW-0067">ATP-binding</keyword>
<keyword evidence="8 14" id="KW-0547">Nucleotide-binding</keyword>
<dbReference type="PROSITE" id="PS00107">
    <property type="entry name" value="PROTEIN_KINASE_ATP"/>
    <property type="match status" value="1"/>
</dbReference>
<name>A0A0K9NUD1_ZOSMR</name>
<dbReference type="Proteomes" id="UP000036987">
    <property type="component" value="Unassembled WGS sequence"/>
</dbReference>
<dbReference type="AlphaFoldDB" id="A0A0K9NUD1"/>
<dbReference type="OrthoDB" id="4062651at2759"/>
<comment type="caution">
    <text evidence="17">The sequence shown here is derived from an EMBL/GenBank/DDBJ whole genome shotgun (WGS) entry which is preliminary data.</text>
</comment>
<evidence type="ECO:0000256" key="2">
    <source>
        <dbReference type="ARBA" id="ARBA00012513"/>
    </source>
</evidence>
<evidence type="ECO:0000256" key="9">
    <source>
        <dbReference type="ARBA" id="ARBA00022777"/>
    </source>
</evidence>
<evidence type="ECO:0000256" key="13">
    <source>
        <dbReference type="ARBA" id="ARBA00023157"/>
    </source>
</evidence>
<evidence type="ECO:0000313" key="17">
    <source>
        <dbReference type="EMBL" id="KMZ60233.1"/>
    </source>
</evidence>
<dbReference type="Pfam" id="PF07714">
    <property type="entry name" value="PK_Tyr_Ser-Thr"/>
    <property type="match status" value="1"/>
</dbReference>
<dbReference type="FunFam" id="3.30.200.20:FF:000228">
    <property type="entry name" value="Serine/threonine-protein kinase BIK1"/>
    <property type="match status" value="1"/>
</dbReference>
<dbReference type="GO" id="GO:0004674">
    <property type="term" value="F:protein serine/threonine kinase activity"/>
    <property type="evidence" value="ECO:0007669"/>
    <property type="project" value="UniProtKB-KW"/>
</dbReference>
<gene>
    <name evidence="17" type="ORF">ZOSMA_5G00980</name>
</gene>
<evidence type="ECO:0000256" key="6">
    <source>
        <dbReference type="ARBA" id="ARBA00022692"/>
    </source>
</evidence>
<dbReference type="PROSITE" id="PS50011">
    <property type="entry name" value="PROTEIN_KINASE_DOM"/>
    <property type="match status" value="1"/>
</dbReference>
<feature type="binding site" evidence="14">
    <location>
        <position position="117"/>
    </location>
    <ligand>
        <name>ATP</name>
        <dbReference type="ChEBI" id="CHEBI:30616"/>
    </ligand>
</feature>
<protein>
    <recommendedName>
        <fullName evidence="2">non-specific serine/threonine protein kinase</fullName>
        <ecNumber evidence="2">2.7.11.1</ecNumber>
    </recommendedName>
</protein>
<dbReference type="EC" id="2.7.11.1" evidence="2"/>
<keyword evidence="5" id="KW-0808">Transferase</keyword>
<dbReference type="EMBL" id="LFYR01001623">
    <property type="protein sequence ID" value="KMZ60233.1"/>
    <property type="molecule type" value="Genomic_DNA"/>
</dbReference>
<dbReference type="GO" id="GO:0005524">
    <property type="term" value="F:ATP binding"/>
    <property type="evidence" value="ECO:0007669"/>
    <property type="project" value="UniProtKB-UniRule"/>
</dbReference>
<proteinExistence type="inferred from homology"/>
<evidence type="ECO:0000256" key="12">
    <source>
        <dbReference type="ARBA" id="ARBA00023136"/>
    </source>
</evidence>
<dbReference type="PANTHER" id="PTHR45621">
    <property type="entry name" value="OS01G0588500 PROTEIN-RELATED"/>
    <property type="match status" value="1"/>
</dbReference>
<dbReference type="PROSITE" id="PS00108">
    <property type="entry name" value="PROTEIN_KINASE_ST"/>
    <property type="match status" value="1"/>
</dbReference>
<dbReference type="InterPro" id="IPR050823">
    <property type="entry name" value="Plant_Ser_Thr_Prot_Kinase"/>
</dbReference>
<dbReference type="InterPro" id="IPR000719">
    <property type="entry name" value="Prot_kinase_dom"/>
</dbReference>
<keyword evidence="12" id="KW-0472">Membrane</keyword>
<organism evidence="17 18">
    <name type="scientific">Zostera marina</name>
    <name type="common">Eelgrass</name>
    <dbReference type="NCBI Taxonomy" id="29655"/>
    <lineage>
        <taxon>Eukaryota</taxon>
        <taxon>Viridiplantae</taxon>
        <taxon>Streptophyta</taxon>
        <taxon>Embryophyta</taxon>
        <taxon>Tracheophyta</taxon>
        <taxon>Spermatophyta</taxon>
        <taxon>Magnoliopsida</taxon>
        <taxon>Liliopsida</taxon>
        <taxon>Zosteraceae</taxon>
        <taxon>Zostera</taxon>
    </lineage>
</organism>
<keyword evidence="6" id="KW-0812">Transmembrane</keyword>
<dbReference type="InterPro" id="IPR017441">
    <property type="entry name" value="Protein_kinase_ATP_BS"/>
</dbReference>
<dbReference type="OMA" id="CCSADAN"/>
<keyword evidence="11" id="KW-1133">Transmembrane helix</keyword>
<evidence type="ECO:0000256" key="10">
    <source>
        <dbReference type="ARBA" id="ARBA00022840"/>
    </source>
</evidence>
<feature type="domain" description="Protein kinase" evidence="16">
    <location>
        <begin position="78"/>
        <end position="364"/>
    </location>
</feature>
<dbReference type="SUPFAM" id="SSF56112">
    <property type="entry name" value="Protein kinase-like (PK-like)"/>
    <property type="match status" value="1"/>
</dbReference>
<evidence type="ECO:0000256" key="5">
    <source>
        <dbReference type="ARBA" id="ARBA00022679"/>
    </source>
</evidence>
<keyword evidence="7" id="KW-0732">Signal</keyword>
<evidence type="ECO:0000256" key="15">
    <source>
        <dbReference type="RuleBase" id="RU000304"/>
    </source>
</evidence>
<accession>A0A0K9NUD1</accession>